<proteinExistence type="predicted"/>
<evidence type="ECO:0000313" key="1">
    <source>
        <dbReference type="EMBL" id="SOQ59603.1"/>
    </source>
</evidence>
<protein>
    <submittedName>
        <fullName evidence="1">SFRICE_003325</fullName>
    </submittedName>
</protein>
<dbReference type="EMBL" id="ODYU01013003">
    <property type="protein sequence ID" value="SOQ59603.1"/>
    <property type="molecule type" value="Genomic_DNA"/>
</dbReference>
<dbReference type="AlphaFoldDB" id="A0A2H1X2Q1"/>
<organism evidence="1">
    <name type="scientific">Spodoptera frugiperda</name>
    <name type="common">Fall armyworm</name>
    <dbReference type="NCBI Taxonomy" id="7108"/>
    <lineage>
        <taxon>Eukaryota</taxon>
        <taxon>Metazoa</taxon>
        <taxon>Ecdysozoa</taxon>
        <taxon>Arthropoda</taxon>
        <taxon>Hexapoda</taxon>
        <taxon>Insecta</taxon>
        <taxon>Pterygota</taxon>
        <taxon>Neoptera</taxon>
        <taxon>Endopterygota</taxon>
        <taxon>Lepidoptera</taxon>
        <taxon>Glossata</taxon>
        <taxon>Ditrysia</taxon>
        <taxon>Noctuoidea</taxon>
        <taxon>Noctuidae</taxon>
        <taxon>Amphipyrinae</taxon>
        <taxon>Spodoptera</taxon>
    </lineage>
</organism>
<accession>A0A2H1X2Q1</accession>
<sequence length="145" mass="16567">MVFEERALVAGLAADYDWLRGHGVPSFCFFFLWYTPVYVQTYHLMVSNRRRPRTLETSEALQVRCRPFGGLLFGNGDGEDWEGGNWASGNLTHTTKHNASVVSRRFSVRPWYYSGRAGSFVAKHGSPILIFSFGFPVLHFTPWIE</sequence>
<name>A0A2H1X2Q1_SPOFR</name>
<reference evidence="1" key="1">
    <citation type="submission" date="2016-07" db="EMBL/GenBank/DDBJ databases">
        <authorList>
            <person name="Bretaudeau A."/>
        </authorList>
    </citation>
    <scope>NUCLEOTIDE SEQUENCE</scope>
    <source>
        <strain evidence="1">Rice</strain>
        <tissue evidence="1">Whole body</tissue>
    </source>
</reference>
<gene>
    <name evidence="1" type="ORF">SFRICE_003325</name>
</gene>